<feature type="region of interest" description="Disordered" evidence="1">
    <location>
        <begin position="1"/>
        <end position="35"/>
    </location>
</feature>
<evidence type="ECO:0000313" key="3">
    <source>
        <dbReference type="Proteomes" id="UP000188268"/>
    </source>
</evidence>
<name>A0A1R3GTM9_COCAP</name>
<feature type="compositionally biased region" description="Basic residues" evidence="1">
    <location>
        <begin position="1"/>
        <end position="17"/>
    </location>
</feature>
<proteinExistence type="predicted"/>
<evidence type="ECO:0000256" key="1">
    <source>
        <dbReference type="SAM" id="MobiDB-lite"/>
    </source>
</evidence>
<reference evidence="2 3" key="1">
    <citation type="submission" date="2013-09" db="EMBL/GenBank/DDBJ databases">
        <title>Corchorus capsularis genome sequencing.</title>
        <authorList>
            <person name="Alam M."/>
            <person name="Haque M.S."/>
            <person name="Islam M.S."/>
            <person name="Emdad E.M."/>
            <person name="Islam M.M."/>
            <person name="Ahmed B."/>
            <person name="Halim A."/>
            <person name="Hossen Q.M.M."/>
            <person name="Hossain M.Z."/>
            <person name="Ahmed R."/>
            <person name="Khan M.M."/>
            <person name="Islam R."/>
            <person name="Rashid M.M."/>
            <person name="Khan S.A."/>
            <person name="Rahman M.S."/>
            <person name="Alam M."/>
        </authorList>
    </citation>
    <scope>NUCLEOTIDE SEQUENCE [LARGE SCALE GENOMIC DNA]</scope>
    <source>
        <strain evidence="3">cv. CVL-1</strain>
        <tissue evidence="2">Whole seedling</tissue>
    </source>
</reference>
<organism evidence="2 3">
    <name type="scientific">Corchorus capsularis</name>
    <name type="common">Jute</name>
    <dbReference type="NCBI Taxonomy" id="210143"/>
    <lineage>
        <taxon>Eukaryota</taxon>
        <taxon>Viridiplantae</taxon>
        <taxon>Streptophyta</taxon>
        <taxon>Embryophyta</taxon>
        <taxon>Tracheophyta</taxon>
        <taxon>Spermatophyta</taxon>
        <taxon>Magnoliopsida</taxon>
        <taxon>eudicotyledons</taxon>
        <taxon>Gunneridae</taxon>
        <taxon>Pentapetalae</taxon>
        <taxon>rosids</taxon>
        <taxon>malvids</taxon>
        <taxon>Malvales</taxon>
        <taxon>Malvaceae</taxon>
        <taxon>Grewioideae</taxon>
        <taxon>Apeibeae</taxon>
        <taxon>Corchorus</taxon>
    </lineage>
</organism>
<sequence length="35" mass="3990">MTRTVATKKLRKKKPRTNMKQDFSPADGRNRGASL</sequence>
<accession>A0A1R3GTM9</accession>
<evidence type="ECO:0000313" key="2">
    <source>
        <dbReference type="EMBL" id="OMO61429.1"/>
    </source>
</evidence>
<dbReference type="Gramene" id="OMO61429">
    <property type="protein sequence ID" value="OMO61429"/>
    <property type="gene ID" value="CCACVL1_23518"/>
</dbReference>
<dbReference type="EMBL" id="AWWV01013466">
    <property type="protein sequence ID" value="OMO61429.1"/>
    <property type="molecule type" value="Genomic_DNA"/>
</dbReference>
<gene>
    <name evidence="2" type="ORF">CCACVL1_23518</name>
</gene>
<protein>
    <submittedName>
        <fullName evidence="2">Uncharacterized protein</fullName>
    </submittedName>
</protein>
<dbReference type="Proteomes" id="UP000188268">
    <property type="component" value="Unassembled WGS sequence"/>
</dbReference>
<dbReference type="AlphaFoldDB" id="A0A1R3GTM9"/>
<keyword evidence="3" id="KW-1185">Reference proteome</keyword>
<comment type="caution">
    <text evidence="2">The sequence shown here is derived from an EMBL/GenBank/DDBJ whole genome shotgun (WGS) entry which is preliminary data.</text>
</comment>